<dbReference type="GeneID" id="90921970"/>
<evidence type="ECO:0000313" key="3">
    <source>
        <dbReference type="Proteomes" id="UP000194225"/>
    </source>
</evidence>
<dbReference type="Proteomes" id="UP000325458">
    <property type="component" value="Chromosome"/>
</dbReference>
<sequence length="89" mass="9568">MASATTTTPAATPRRAVLTEPGYQAFGILRTGFIVAPILFGLDKFANLLVDWPVAASTAEHGTHLPGIESPAWSRASWGCDCPARRRSW</sequence>
<dbReference type="RefSeq" id="WP_107429563.1">
    <property type="nucleotide sequence ID" value="NZ_BAABSS010000016.1"/>
</dbReference>
<accession>A0AAE6ND56</accession>
<dbReference type="KEGG" id="spla:CP981_01270"/>
<evidence type="ECO:0000313" key="1">
    <source>
        <dbReference type="EMBL" id="OSY41660.1"/>
    </source>
</evidence>
<dbReference type="EMBL" id="MIGA01000039">
    <property type="protein sequence ID" value="OSY41660.1"/>
    <property type="molecule type" value="Genomic_DNA"/>
</dbReference>
<reference evidence="1 3" key="1">
    <citation type="submission" date="2016-09" db="EMBL/GenBank/DDBJ databases">
        <title>Streptomyces platensis DSM40041, a candidate organism with high potential of specific P450 cytochromes.</title>
        <authorList>
            <person name="Grumaz C."/>
            <person name="Vainshtein Y."/>
            <person name="Kirstahler P."/>
            <person name="Sohn K."/>
        </authorList>
    </citation>
    <scope>NUCLEOTIDE SEQUENCE [LARGE SCALE GENOMIC DNA]</scope>
    <source>
        <strain evidence="1 3">DSM 40041</strain>
    </source>
</reference>
<reference evidence="2 4" key="2">
    <citation type="submission" date="2017-09" db="EMBL/GenBank/DDBJ databases">
        <authorList>
            <person name="Lee N."/>
            <person name="Cho B.-K."/>
        </authorList>
    </citation>
    <scope>NUCLEOTIDE SEQUENCE [LARGE SCALE GENOMIC DNA]</scope>
    <source>
        <strain evidence="2 4">ATCC 23948</strain>
    </source>
</reference>
<protein>
    <submittedName>
        <fullName evidence="2">Uncharacterized protein</fullName>
    </submittedName>
</protein>
<evidence type="ECO:0000313" key="2">
    <source>
        <dbReference type="EMBL" id="QEV50487.1"/>
    </source>
</evidence>
<keyword evidence="3" id="KW-1185">Reference proteome</keyword>
<dbReference type="AlphaFoldDB" id="A0AAE6ND56"/>
<gene>
    <name evidence="1" type="ORF">BG653_05023</name>
    <name evidence="2" type="ORF">CP981_01270</name>
</gene>
<dbReference type="Proteomes" id="UP000194225">
    <property type="component" value="Unassembled WGS sequence"/>
</dbReference>
<dbReference type="EMBL" id="CP023691">
    <property type="protein sequence ID" value="QEV50487.1"/>
    <property type="molecule type" value="Genomic_DNA"/>
</dbReference>
<evidence type="ECO:0000313" key="4">
    <source>
        <dbReference type="Proteomes" id="UP000325458"/>
    </source>
</evidence>
<proteinExistence type="predicted"/>
<name>A0AAE6ND56_STRPT</name>
<organism evidence="2 4">
    <name type="scientific">Streptomyces platensis</name>
    <dbReference type="NCBI Taxonomy" id="58346"/>
    <lineage>
        <taxon>Bacteria</taxon>
        <taxon>Bacillati</taxon>
        <taxon>Actinomycetota</taxon>
        <taxon>Actinomycetes</taxon>
        <taxon>Kitasatosporales</taxon>
        <taxon>Streptomycetaceae</taxon>
        <taxon>Streptomyces</taxon>
    </lineage>
</organism>